<sequence>MNFKMYHDLASYVRPYKAMVPYCTLLDYYMSMGMLASF</sequence>
<comment type="caution">
    <text evidence="1">The sequence shown here is derived from an EMBL/GenBank/DDBJ whole genome shotgun (WGS) entry which is preliminary data.</text>
</comment>
<gene>
    <name evidence="1" type="ORF">ABT39_MTgene3987</name>
</gene>
<organism evidence="1">
    <name type="scientific">Picea glauca</name>
    <name type="common">White spruce</name>
    <name type="synonym">Pinus glauca</name>
    <dbReference type="NCBI Taxonomy" id="3330"/>
    <lineage>
        <taxon>Eukaryota</taxon>
        <taxon>Viridiplantae</taxon>
        <taxon>Streptophyta</taxon>
        <taxon>Embryophyta</taxon>
        <taxon>Tracheophyta</taxon>
        <taxon>Spermatophyta</taxon>
        <taxon>Pinopsida</taxon>
        <taxon>Pinidae</taxon>
        <taxon>Conifers I</taxon>
        <taxon>Pinales</taxon>
        <taxon>Pinaceae</taxon>
        <taxon>Picea</taxon>
    </lineage>
</organism>
<keyword evidence="1" id="KW-0496">Mitochondrion</keyword>
<dbReference type="EMBL" id="LKAM01000003">
    <property type="protein sequence ID" value="KUM49438.1"/>
    <property type="molecule type" value="Genomic_DNA"/>
</dbReference>
<reference evidence="1" key="1">
    <citation type="journal article" date="2015" name="Genome Biol. Evol.">
        <title>Organellar Genomes of White Spruce (Picea glauca): Assembly and Annotation.</title>
        <authorList>
            <person name="Jackman S.D."/>
            <person name="Warren R.L."/>
            <person name="Gibb E.A."/>
            <person name="Vandervalk B.P."/>
            <person name="Mohamadi H."/>
            <person name="Chu J."/>
            <person name="Raymond A."/>
            <person name="Pleasance S."/>
            <person name="Coope R."/>
            <person name="Wildung M.R."/>
            <person name="Ritland C.E."/>
            <person name="Bousquet J."/>
            <person name="Jones S.J."/>
            <person name="Bohlmann J."/>
            <person name="Birol I."/>
        </authorList>
    </citation>
    <scope>NUCLEOTIDE SEQUENCE [LARGE SCALE GENOMIC DNA]</scope>
    <source>
        <tissue evidence="1">Flushing bud</tissue>
    </source>
</reference>
<dbReference type="AlphaFoldDB" id="A0A101M1Z9"/>
<protein>
    <submittedName>
        <fullName evidence="1">Uncharacterized protein</fullName>
    </submittedName>
</protein>
<evidence type="ECO:0000313" key="1">
    <source>
        <dbReference type="EMBL" id="KUM49438.1"/>
    </source>
</evidence>
<geneLocation type="mitochondrion" evidence="1"/>
<name>A0A101M1Z9_PICGL</name>
<proteinExistence type="predicted"/>
<accession>A0A101M1Z9</accession>